<dbReference type="EMBL" id="UGGP01000001">
    <property type="protein sequence ID" value="STO08367.1"/>
    <property type="molecule type" value="Genomic_DNA"/>
</dbReference>
<evidence type="ECO:0000256" key="5">
    <source>
        <dbReference type="ARBA" id="ARBA00022723"/>
    </source>
</evidence>
<dbReference type="GO" id="GO:0000049">
    <property type="term" value="F:tRNA binding"/>
    <property type="evidence" value="ECO:0007669"/>
    <property type="project" value="TreeGrafter"/>
</dbReference>
<dbReference type="AlphaFoldDB" id="A0A377FU75"/>
<dbReference type="STRING" id="1397694.GCA_000702585_02233"/>
<name>A0A377FU75_9BACL</name>
<dbReference type="PANTHER" id="PTHR46173">
    <property type="entry name" value="CCA TRNA NUCLEOTIDYLTRANSFERASE 1, MITOCHONDRIAL"/>
    <property type="match status" value="1"/>
</dbReference>
<dbReference type="Pfam" id="PF13735">
    <property type="entry name" value="tRNA_NucTran2_2"/>
    <property type="match status" value="1"/>
</dbReference>
<organism evidence="13 14">
    <name type="scientific">Exiguobacterium aurantiacum</name>
    <dbReference type="NCBI Taxonomy" id="33987"/>
    <lineage>
        <taxon>Bacteria</taxon>
        <taxon>Bacillati</taxon>
        <taxon>Bacillota</taxon>
        <taxon>Bacilli</taxon>
        <taxon>Bacillales</taxon>
        <taxon>Bacillales Family XII. Incertae Sedis</taxon>
        <taxon>Exiguobacterium</taxon>
    </lineage>
</organism>
<dbReference type="SUPFAM" id="SSF81891">
    <property type="entry name" value="Poly A polymerase C-terminal region-like"/>
    <property type="match status" value="1"/>
</dbReference>
<dbReference type="Proteomes" id="UP000254060">
    <property type="component" value="Unassembled WGS sequence"/>
</dbReference>
<dbReference type="InterPro" id="IPR032810">
    <property type="entry name" value="CCA-adding_enz_C"/>
</dbReference>
<evidence type="ECO:0000256" key="3">
    <source>
        <dbReference type="ARBA" id="ARBA00022694"/>
    </source>
</evidence>
<evidence type="ECO:0000259" key="10">
    <source>
        <dbReference type="Pfam" id="PF01743"/>
    </source>
</evidence>
<keyword evidence="3" id="KW-0819">tRNA processing</keyword>
<dbReference type="SUPFAM" id="SSF81301">
    <property type="entry name" value="Nucleotidyltransferase"/>
    <property type="match status" value="1"/>
</dbReference>
<keyword evidence="4 13" id="KW-0548">Nucleotidyltransferase</keyword>
<dbReference type="GO" id="GO:0046872">
    <property type="term" value="F:metal ion binding"/>
    <property type="evidence" value="ECO:0007669"/>
    <property type="project" value="UniProtKB-KW"/>
</dbReference>
<dbReference type="InterPro" id="IPR050264">
    <property type="entry name" value="Bact_CCA-adding_enz_type3_sf"/>
</dbReference>
<dbReference type="GO" id="GO:0004810">
    <property type="term" value="F:CCA tRNA nucleotidyltransferase activity"/>
    <property type="evidence" value="ECO:0007669"/>
    <property type="project" value="UniProtKB-EC"/>
</dbReference>
<dbReference type="CDD" id="cd05398">
    <property type="entry name" value="NT_ClassII-CCAase"/>
    <property type="match status" value="1"/>
</dbReference>
<evidence type="ECO:0000256" key="1">
    <source>
        <dbReference type="ARBA" id="ARBA00001946"/>
    </source>
</evidence>
<evidence type="ECO:0000259" key="11">
    <source>
        <dbReference type="Pfam" id="PF12627"/>
    </source>
</evidence>
<sequence>MTEWEYAKQIIETINRRGGEAYIVGGAVRDYMLGHLPDDIDIATSLFPDEVLALFPKAVPTGIDHGTVTVIIDHHPFEVTTFRSEGTYSDSRRPDHVALGVSLEEDLLRRDFTMNAMAFHDGNVVDLFGGRLDLEARVIRTVGSPYERFDEDALRIMRAFRFMAQLDFTLDEELVRAASALGHKLRHIAMERIAIEFEKLMAGPAYKRALSSLMAAGIHEYLPDMDCGLLQKVVDDDRKPVNGLGGWALFLHHAGDVSWLTAWKRSNATKREAARLAGLLTTGLDTFAVYDTPEATLDTYLRMEGRADRAIELKRALPIQRRSELRFDGRDALSLGAKGATIKHLLAYLERAVLHGDLPNEETTLRKEACAWLRHEERS</sequence>
<evidence type="ECO:0000256" key="9">
    <source>
        <dbReference type="RuleBase" id="RU003953"/>
    </source>
</evidence>
<keyword evidence="2 9" id="KW-0808">Transferase</keyword>
<keyword evidence="7" id="KW-0460">Magnesium</keyword>
<dbReference type="GO" id="GO:0000166">
    <property type="term" value="F:nucleotide binding"/>
    <property type="evidence" value="ECO:0007669"/>
    <property type="project" value="UniProtKB-KW"/>
</dbReference>
<dbReference type="InterPro" id="IPR043519">
    <property type="entry name" value="NT_sf"/>
</dbReference>
<accession>A0A377FU75</accession>
<evidence type="ECO:0000256" key="2">
    <source>
        <dbReference type="ARBA" id="ARBA00022679"/>
    </source>
</evidence>
<evidence type="ECO:0000256" key="7">
    <source>
        <dbReference type="ARBA" id="ARBA00022842"/>
    </source>
</evidence>
<dbReference type="PANTHER" id="PTHR46173:SF1">
    <property type="entry name" value="CCA TRNA NUCLEOTIDYLTRANSFERASE 1, MITOCHONDRIAL"/>
    <property type="match status" value="1"/>
</dbReference>
<evidence type="ECO:0000259" key="12">
    <source>
        <dbReference type="Pfam" id="PF13735"/>
    </source>
</evidence>
<evidence type="ECO:0000256" key="6">
    <source>
        <dbReference type="ARBA" id="ARBA00022741"/>
    </source>
</evidence>
<gene>
    <name evidence="13" type="primary">cca</name>
    <name evidence="13" type="ORF">NCTC13163_01737</name>
</gene>
<feature type="domain" description="tRNA nucleotidyltransferase/poly(A) polymerase RNA and SrmB- binding" evidence="11">
    <location>
        <begin position="167"/>
        <end position="226"/>
    </location>
</feature>
<dbReference type="EC" id="2.7.7.72" evidence="13"/>
<dbReference type="RefSeq" id="WP_029335299.1">
    <property type="nucleotide sequence ID" value="NZ_UGGP01000001.1"/>
</dbReference>
<proteinExistence type="inferred from homology"/>
<comment type="similarity">
    <text evidence="9">Belongs to the tRNA nucleotidyltransferase/poly(A) polymerase family.</text>
</comment>
<evidence type="ECO:0000256" key="4">
    <source>
        <dbReference type="ARBA" id="ARBA00022695"/>
    </source>
</evidence>
<feature type="domain" description="Poly A polymerase head" evidence="10">
    <location>
        <begin position="21"/>
        <end position="140"/>
    </location>
</feature>
<dbReference type="SMR" id="A0A377FU75"/>
<dbReference type="Pfam" id="PF01743">
    <property type="entry name" value="PolyA_pol"/>
    <property type="match status" value="1"/>
</dbReference>
<reference evidence="13 14" key="1">
    <citation type="submission" date="2018-06" db="EMBL/GenBank/DDBJ databases">
        <authorList>
            <consortium name="Pathogen Informatics"/>
            <person name="Doyle S."/>
        </authorList>
    </citation>
    <scope>NUCLEOTIDE SEQUENCE [LARGE SCALE GENOMIC DNA]</scope>
    <source>
        <strain evidence="13 14">NCTC13163</strain>
    </source>
</reference>
<comment type="cofactor">
    <cofactor evidence="1">
        <name>Mg(2+)</name>
        <dbReference type="ChEBI" id="CHEBI:18420"/>
    </cofactor>
</comment>
<dbReference type="Gene3D" id="1.10.246.80">
    <property type="match status" value="1"/>
</dbReference>
<protein>
    <submittedName>
        <fullName evidence="13">CCA-adding enzyme</fullName>
        <ecNumber evidence="13">2.7.7.72</ecNumber>
    </submittedName>
</protein>
<feature type="domain" description="CCA-adding enzyme C-terminal" evidence="12">
    <location>
        <begin position="246"/>
        <end position="367"/>
    </location>
</feature>
<evidence type="ECO:0000256" key="8">
    <source>
        <dbReference type="ARBA" id="ARBA00022884"/>
    </source>
</evidence>
<evidence type="ECO:0000313" key="14">
    <source>
        <dbReference type="Proteomes" id="UP000254060"/>
    </source>
</evidence>
<dbReference type="GO" id="GO:0008033">
    <property type="term" value="P:tRNA processing"/>
    <property type="evidence" value="ECO:0007669"/>
    <property type="project" value="UniProtKB-KW"/>
</dbReference>
<dbReference type="Pfam" id="PF12627">
    <property type="entry name" value="PolyA_pol_RNAbd"/>
    <property type="match status" value="1"/>
</dbReference>
<dbReference type="OrthoDB" id="9805698at2"/>
<keyword evidence="5" id="KW-0479">Metal-binding</keyword>
<keyword evidence="8 9" id="KW-0694">RNA-binding</keyword>
<dbReference type="InterPro" id="IPR032828">
    <property type="entry name" value="PolyA_RNA-bd"/>
</dbReference>
<evidence type="ECO:0000313" key="13">
    <source>
        <dbReference type="EMBL" id="STO08367.1"/>
    </source>
</evidence>
<dbReference type="Gene3D" id="3.30.460.10">
    <property type="entry name" value="Beta Polymerase, domain 2"/>
    <property type="match status" value="1"/>
</dbReference>
<dbReference type="NCBIfam" id="NF009814">
    <property type="entry name" value="PRK13299.1"/>
    <property type="match status" value="1"/>
</dbReference>
<dbReference type="Gene3D" id="1.10.3090.10">
    <property type="entry name" value="cca-adding enzyme, domain 2"/>
    <property type="match status" value="1"/>
</dbReference>
<keyword evidence="6" id="KW-0547">Nucleotide-binding</keyword>
<dbReference type="InterPro" id="IPR002646">
    <property type="entry name" value="PolA_pol_head_dom"/>
</dbReference>